<protein>
    <submittedName>
        <fullName evidence="1">Uncharacterized protein</fullName>
    </submittedName>
</protein>
<proteinExistence type="predicted"/>
<keyword evidence="2" id="KW-1185">Reference proteome</keyword>
<dbReference type="OrthoDB" id="9900488at2"/>
<dbReference type="RefSeq" id="WP_097042885.1">
    <property type="nucleotide sequence ID" value="NZ_OBQF01000008.1"/>
</dbReference>
<sequence length="62" mass="6985">MKNQNTDICVAVDMDAEQRTLTVYSPKNDENIIVPVNEENLEDVNTDEAVAFEVDLDTKTIL</sequence>
<evidence type="ECO:0000313" key="2">
    <source>
        <dbReference type="Proteomes" id="UP000219412"/>
    </source>
</evidence>
<dbReference type="Proteomes" id="UP000219412">
    <property type="component" value="Unassembled WGS sequence"/>
</dbReference>
<dbReference type="AlphaFoldDB" id="A0A285UTD2"/>
<evidence type="ECO:0000313" key="1">
    <source>
        <dbReference type="EMBL" id="SOC45124.1"/>
    </source>
</evidence>
<name>A0A285UTD2_9STAP</name>
<accession>A0A285UTD2</accession>
<reference evidence="2" key="1">
    <citation type="submission" date="2017-08" db="EMBL/GenBank/DDBJ databases">
        <authorList>
            <person name="Varghese N."/>
            <person name="Submissions S."/>
        </authorList>
    </citation>
    <scope>NUCLEOTIDE SEQUENCE [LARGE SCALE GENOMIC DNA]</scope>
    <source>
        <strain evidence="2">DSM 23173</strain>
    </source>
</reference>
<dbReference type="EMBL" id="OBQF01000008">
    <property type="protein sequence ID" value="SOC45124.1"/>
    <property type="molecule type" value="Genomic_DNA"/>
</dbReference>
<organism evidence="1 2">
    <name type="scientific">Salinicoccus kekensis</name>
    <dbReference type="NCBI Taxonomy" id="714307"/>
    <lineage>
        <taxon>Bacteria</taxon>
        <taxon>Bacillati</taxon>
        <taxon>Bacillota</taxon>
        <taxon>Bacilli</taxon>
        <taxon>Bacillales</taxon>
        <taxon>Staphylococcaceae</taxon>
        <taxon>Salinicoccus</taxon>
    </lineage>
</organism>
<gene>
    <name evidence="1" type="ORF">SAMN05878391_2620</name>
</gene>